<dbReference type="PANTHER" id="PTHR14096">
    <property type="entry name" value="APOLIPOPROTEIN L"/>
    <property type="match status" value="1"/>
</dbReference>
<dbReference type="PANTHER" id="PTHR14096:SF27">
    <property type="entry name" value="APOLIPOPROTEIN L2"/>
    <property type="match status" value="1"/>
</dbReference>
<dbReference type="GO" id="GO:0005576">
    <property type="term" value="C:extracellular region"/>
    <property type="evidence" value="ECO:0007669"/>
    <property type="project" value="InterPro"/>
</dbReference>
<keyword evidence="2" id="KW-0175">Coiled coil</keyword>
<accession>A0A8C0ZYF4</accession>
<keyword evidence="3" id="KW-0812">Transmembrane</keyword>
<feature type="transmembrane region" description="Helical" evidence="3">
    <location>
        <begin position="159"/>
        <end position="182"/>
    </location>
</feature>
<comment type="similarity">
    <text evidence="1">Belongs to the apolipoprotein L family.</text>
</comment>
<evidence type="ECO:0000256" key="1">
    <source>
        <dbReference type="ARBA" id="ARBA00010090"/>
    </source>
</evidence>
<dbReference type="GO" id="GO:0042157">
    <property type="term" value="P:lipoprotein metabolic process"/>
    <property type="evidence" value="ECO:0007669"/>
    <property type="project" value="InterPro"/>
</dbReference>
<dbReference type="InterPro" id="IPR008405">
    <property type="entry name" value="ApoL"/>
</dbReference>
<reference evidence="4" key="1">
    <citation type="submission" date="2023-09" db="UniProtKB">
        <authorList>
            <consortium name="Ensembl"/>
        </authorList>
    </citation>
    <scope>IDENTIFICATION</scope>
</reference>
<evidence type="ECO:0000256" key="3">
    <source>
        <dbReference type="SAM" id="Phobius"/>
    </source>
</evidence>
<dbReference type="GO" id="GO:0016020">
    <property type="term" value="C:membrane"/>
    <property type="evidence" value="ECO:0007669"/>
    <property type="project" value="TreeGrafter"/>
</dbReference>
<dbReference type="AlphaFoldDB" id="A0A8C0ZYF4"/>
<keyword evidence="3" id="KW-0472">Membrane</keyword>
<dbReference type="GO" id="GO:0006869">
    <property type="term" value="P:lipid transport"/>
    <property type="evidence" value="ECO:0007669"/>
    <property type="project" value="InterPro"/>
</dbReference>
<evidence type="ECO:0008006" key="5">
    <source>
        <dbReference type="Google" id="ProtNLM"/>
    </source>
</evidence>
<evidence type="ECO:0000313" key="4">
    <source>
        <dbReference type="Ensembl" id="ENSCCNP00000028825.1"/>
    </source>
</evidence>
<sequence>MSSVRREKNSIDNVIENLLDSVGRENLQLLLTEDEVWKVFVAEAELSRSVLLREFYQGQHLAVQLRDALEELLVDMAVEDKDRLQKEQQARERFLETFHQVKMELVEQIGKLWDLADKVEKVHRDCTISNLVVDSTSAASGVLSILGLVLAPVTAGGSLMLSATGIGLGAVATLTGTVTSILGSARRLSVEAEASHLLSTSMNKVKGVAGIVAQTTPRVIALTKMCKCSLKVIEKSIQAIKLAKANPRLVANAKYLMTSGRISARSTKQVEKAFGGTVLAMTKRARMMLAASSGFFLLMDVISLVKETKHLQEGTKTESAEDLRRQAEELERMLEELIQIQESL</sequence>
<protein>
    <recommendedName>
        <fullName evidence="5">Apolipoprotein L3</fullName>
    </recommendedName>
</protein>
<dbReference type="Pfam" id="PF05461">
    <property type="entry name" value="ApoL"/>
    <property type="match status" value="1"/>
</dbReference>
<proteinExistence type="inferred from homology"/>
<name>A0A8C0ZYF4_CASCN</name>
<dbReference type="Ensembl" id="ENSCCNT00000036380.1">
    <property type="protein sequence ID" value="ENSCCNP00000028825.1"/>
    <property type="gene ID" value="ENSCCNG00000027725.1"/>
</dbReference>
<keyword evidence="3" id="KW-1133">Transmembrane helix</keyword>
<feature type="coiled-coil region" evidence="2">
    <location>
        <begin position="316"/>
        <end position="343"/>
    </location>
</feature>
<dbReference type="GO" id="GO:0008289">
    <property type="term" value="F:lipid binding"/>
    <property type="evidence" value="ECO:0007669"/>
    <property type="project" value="InterPro"/>
</dbReference>
<organism evidence="4">
    <name type="scientific">Castor canadensis</name>
    <name type="common">American beaver</name>
    <dbReference type="NCBI Taxonomy" id="51338"/>
    <lineage>
        <taxon>Eukaryota</taxon>
        <taxon>Metazoa</taxon>
        <taxon>Chordata</taxon>
        <taxon>Craniata</taxon>
        <taxon>Vertebrata</taxon>
        <taxon>Euteleostomi</taxon>
        <taxon>Mammalia</taxon>
        <taxon>Eutheria</taxon>
        <taxon>Euarchontoglires</taxon>
        <taxon>Glires</taxon>
        <taxon>Rodentia</taxon>
        <taxon>Castorimorpha</taxon>
        <taxon>Castoridae</taxon>
        <taxon>Castor</taxon>
    </lineage>
</organism>
<feature type="transmembrane region" description="Helical" evidence="3">
    <location>
        <begin position="131"/>
        <end position="153"/>
    </location>
</feature>
<evidence type="ECO:0000256" key="2">
    <source>
        <dbReference type="SAM" id="Coils"/>
    </source>
</evidence>